<dbReference type="Gene3D" id="3.40.50.150">
    <property type="entry name" value="Vaccinia Virus protein VP39"/>
    <property type="match status" value="1"/>
</dbReference>
<evidence type="ECO:0000259" key="1">
    <source>
        <dbReference type="Pfam" id="PF13847"/>
    </source>
</evidence>
<organism evidence="2">
    <name type="scientific">bioreactor metagenome</name>
    <dbReference type="NCBI Taxonomy" id="1076179"/>
    <lineage>
        <taxon>unclassified sequences</taxon>
        <taxon>metagenomes</taxon>
        <taxon>ecological metagenomes</taxon>
    </lineage>
</organism>
<comment type="caution">
    <text evidence="2">The sequence shown here is derived from an EMBL/GenBank/DDBJ whole genome shotgun (WGS) entry which is preliminary data.</text>
</comment>
<protein>
    <recommendedName>
        <fullName evidence="1">Methyltransferase domain-containing protein</fullName>
    </recommendedName>
</protein>
<dbReference type="InterPro" id="IPR025714">
    <property type="entry name" value="Methyltranfer_dom"/>
</dbReference>
<accession>A0A645EAH3</accession>
<dbReference type="Pfam" id="PF13847">
    <property type="entry name" value="Methyltransf_31"/>
    <property type="match status" value="1"/>
</dbReference>
<name>A0A645EAH3_9ZZZZ</name>
<reference evidence="2" key="1">
    <citation type="submission" date="2019-08" db="EMBL/GenBank/DDBJ databases">
        <authorList>
            <person name="Kucharzyk K."/>
            <person name="Murdoch R.W."/>
            <person name="Higgins S."/>
            <person name="Loffler F."/>
        </authorList>
    </citation>
    <scope>NUCLEOTIDE SEQUENCE</scope>
</reference>
<dbReference type="SUPFAM" id="SSF53335">
    <property type="entry name" value="S-adenosyl-L-methionine-dependent methyltransferases"/>
    <property type="match status" value="1"/>
</dbReference>
<sequence length="89" mass="10079">MVYGEIYRILKDGGRFVISDAVTKDPLPEDVKNDPEAWAQCYGGAITEQEYLGSISDSGFDKIKVLNRREYIKNAFDFISLTILAEKNK</sequence>
<proteinExistence type="predicted"/>
<gene>
    <name evidence="2" type="ORF">SDC9_145643</name>
</gene>
<dbReference type="EMBL" id="VSSQ01044620">
    <property type="protein sequence ID" value="MPM98455.1"/>
    <property type="molecule type" value="Genomic_DNA"/>
</dbReference>
<dbReference type="InterPro" id="IPR029063">
    <property type="entry name" value="SAM-dependent_MTases_sf"/>
</dbReference>
<evidence type="ECO:0000313" key="2">
    <source>
        <dbReference type="EMBL" id="MPM98455.1"/>
    </source>
</evidence>
<feature type="domain" description="Methyltransferase" evidence="1">
    <location>
        <begin position="2"/>
        <end position="52"/>
    </location>
</feature>
<dbReference type="AlphaFoldDB" id="A0A645EAH3"/>